<dbReference type="Gene3D" id="3.40.50.150">
    <property type="entry name" value="Vaccinia Virus protein VP39"/>
    <property type="match status" value="1"/>
</dbReference>
<dbReference type="EC" id="2.1.1.-" evidence="5"/>
<dbReference type="InterPro" id="IPR050508">
    <property type="entry name" value="Methyltransf_Superfamily"/>
</dbReference>
<keyword evidence="3" id="KW-0949">S-adenosyl-L-methionine</keyword>
<keyword evidence="2 5" id="KW-0808">Transferase</keyword>
<evidence type="ECO:0000313" key="5">
    <source>
        <dbReference type="EMBL" id="MFD1547848.1"/>
    </source>
</evidence>
<name>A0ABW4GZ97_9ACTN</name>
<gene>
    <name evidence="5" type="ORF">ACFSJ0_63225</name>
</gene>
<dbReference type="GO" id="GO:0008168">
    <property type="term" value="F:methyltransferase activity"/>
    <property type="evidence" value="ECO:0007669"/>
    <property type="project" value="UniProtKB-KW"/>
</dbReference>
<evidence type="ECO:0000256" key="2">
    <source>
        <dbReference type="ARBA" id="ARBA00022679"/>
    </source>
</evidence>
<keyword evidence="1 5" id="KW-0489">Methyltransferase</keyword>
<comment type="caution">
    <text evidence="5">The sequence shown here is derived from an EMBL/GenBank/DDBJ whole genome shotgun (WGS) entry which is preliminary data.</text>
</comment>
<dbReference type="InterPro" id="IPR029063">
    <property type="entry name" value="SAM-dependent_MTases_sf"/>
</dbReference>
<dbReference type="PANTHER" id="PTHR42912:SF93">
    <property type="entry name" value="N6-ADENOSINE-METHYLTRANSFERASE TMT1A"/>
    <property type="match status" value="1"/>
</dbReference>
<evidence type="ECO:0000259" key="4">
    <source>
        <dbReference type="SMART" id="SM00650"/>
    </source>
</evidence>
<accession>A0ABW4GZ97</accession>
<keyword evidence="6" id="KW-1185">Reference proteome</keyword>
<dbReference type="RefSeq" id="WP_378625942.1">
    <property type="nucleotide sequence ID" value="NZ_JBHUCM010000084.1"/>
</dbReference>
<feature type="domain" description="Ribosomal RNA adenine methylase transferase N-terminal" evidence="4">
    <location>
        <begin position="55"/>
        <end position="174"/>
    </location>
</feature>
<dbReference type="SMART" id="SM00650">
    <property type="entry name" value="rADc"/>
    <property type="match status" value="1"/>
</dbReference>
<dbReference type="PANTHER" id="PTHR42912">
    <property type="entry name" value="METHYLTRANSFERASE"/>
    <property type="match status" value="1"/>
</dbReference>
<dbReference type="InterPro" id="IPR020598">
    <property type="entry name" value="rRNA_Ade_methylase_Trfase_N"/>
</dbReference>
<dbReference type="InterPro" id="IPR013216">
    <property type="entry name" value="Methyltransf_11"/>
</dbReference>
<dbReference type="SUPFAM" id="SSF53335">
    <property type="entry name" value="S-adenosyl-L-methionine-dependent methyltransferases"/>
    <property type="match status" value="1"/>
</dbReference>
<dbReference type="Pfam" id="PF08241">
    <property type="entry name" value="Methyltransf_11"/>
    <property type="match status" value="1"/>
</dbReference>
<dbReference type="EMBL" id="JBHUCM010000084">
    <property type="protein sequence ID" value="MFD1547848.1"/>
    <property type="molecule type" value="Genomic_DNA"/>
</dbReference>
<organism evidence="5 6">
    <name type="scientific">Nonomuraea guangzhouensis</name>
    <dbReference type="NCBI Taxonomy" id="1291555"/>
    <lineage>
        <taxon>Bacteria</taxon>
        <taxon>Bacillati</taxon>
        <taxon>Actinomycetota</taxon>
        <taxon>Actinomycetes</taxon>
        <taxon>Streptosporangiales</taxon>
        <taxon>Streptosporangiaceae</taxon>
        <taxon>Nonomuraea</taxon>
    </lineage>
</organism>
<sequence>MEVCRKRDIKWQITQFTPSDRRAIVDYMPMNRAHQRLCRSEEWARGVHEWLIPWALHGLDLGDDVLEIGPGYGPTTRALVGLVPNLTALELDPRLAEDLEHTLGDRATIVHGDGSAMPFADGSFSAVVCFTMLHHIPSAELQDRLLAEACRVLRPGGVFAGSDSGMSLRFRLLHLGDTMVVVDPDTFAGRLSRAGFADVRIERAAEPRRSFRFAARKAA</sequence>
<reference evidence="6" key="1">
    <citation type="journal article" date="2019" name="Int. J. Syst. Evol. Microbiol.">
        <title>The Global Catalogue of Microorganisms (GCM) 10K type strain sequencing project: providing services to taxonomists for standard genome sequencing and annotation.</title>
        <authorList>
            <consortium name="The Broad Institute Genomics Platform"/>
            <consortium name="The Broad Institute Genome Sequencing Center for Infectious Disease"/>
            <person name="Wu L."/>
            <person name="Ma J."/>
        </authorList>
    </citation>
    <scope>NUCLEOTIDE SEQUENCE [LARGE SCALE GENOMIC DNA]</scope>
    <source>
        <strain evidence="6">CGMCC 1.15399</strain>
    </source>
</reference>
<evidence type="ECO:0000313" key="6">
    <source>
        <dbReference type="Proteomes" id="UP001597097"/>
    </source>
</evidence>
<dbReference type="Proteomes" id="UP001597097">
    <property type="component" value="Unassembled WGS sequence"/>
</dbReference>
<proteinExistence type="predicted"/>
<evidence type="ECO:0000256" key="3">
    <source>
        <dbReference type="ARBA" id="ARBA00022691"/>
    </source>
</evidence>
<protein>
    <submittedName>
        <fullName evidence="5">Class I SAM-dependent methyltransferase</fullName>
        <ecNumber evidence="5">2.1.1.-</ecNumber>
    </submittedName>
</protein>
<dbReference type="CDD" id="cd02440">
    <property type="entry name" value="AdoMet_MTases"/>
    <property type="match status" value="1"/>
</dbReference>
<dbReference type="GO" id="GO:0032259">
    <property type="term" value="P:methylation"/>
    <property type="evidence" value="ECO:0007669"/>
    <property type="project" value="UniProtKB-KW"/>
</dbReference>
<evidence type="ECO:0000256" key="1">
    <source>
        <dbReference type="ARBA" id="ARBA00022603"/>
    </source>
</evidence>